<dbReference type="SUPFAM" id="SSF160719">
    <property type="entry name" value="gpW/gp25-like"/>
    <property type="match status" value="1"/>
</dbReference>
<proteinExistence type="predicted"/>
<protein>
    <submittedName>
        <fullName evidence="1">Uncharacterized protein</fullName>
    </submittedName>
</protein>
<gene>
    <name evidence="1" type="ORF">LCGC14_0147520</name>
</gene>
<dbReference type="AlphaFoldDB" id="A0A0F9V090"/>
<evidence type="ECO:0000313" key="1">
    <source>
        <dbReference type="EMBL" id="KKN98640.1"/>
    </source>
</evidence>
<dbReference type="EMBL" id="LAZR01000051">
    <property type="protein sequence ID" value="KKN98640.1"/>
    <property type="molecule type" value="Genomic_DNA"/>
</dbReference>
<comment type="caution">
    <text evidence="1">The sequence shown here is derived from an EMBL/GenBank/DDBJ whole genome shotgun (WGS) entry which is preliminary data.</text>
</comment>
<organism evidence="1">
    <name type="scientific">marine sediment metagenome</name>
    <dbReference type="NCBI Taxonomy" id="412755"/>
    <lineage>
        <taxon>unclassified sequences</taxon>
        <taxon>metagenomes</taxon>
        <taxon>ecological metagenomes</taxon>
    </lineage>
</organism>
<name>A0A0F9V090_9ZZZZ</name>
<sequence length="146" mass="15386">MSLDLGLITFIPGPGDYQRTALWGFGADPGVLSGIDKLTQKVVMLLLSDQGTDILNPGLGGGLKSLIGKTMDKPHIAGMMTAIGNSVTTVERQIFNLQAGEPVSLSETLLSLTLIQASYVKALTTIFIEVRLVNAEGVFSLVGILV</sequence>
<accession>A0A0F9V090</accession>
<reference evidence="1" key="1">
    <citation type="journal article" date="2015" name="Nature">
        <title>Complex archaea that bridge the gap between prokaryotes and eukaryotes.</title>
        <authorList>
            <person name="Spang A."/>
            <person name="Saw J.H."/>
            <person name="Jorgensen S.L."/>
            <person name="Zaremba-Niedzwiedzka K."/>
            <person name="Martijn J."/>
            <person name="Lind A.E."/>
            <person name="van Eijk R."/>
            <person name="Schleper C."/>
            <person name="Guy L."/>
            <person name="Ettema T.J."/>
        </authorList>
    </citation>
    <scope>NUCLEOTIDE SEQUENCE</scope>
</reference>